<protein>
    <submittedName>
        <fullName evidence="1">Putative ovule protein</fullName>
    </submittedName>
</protein>
<accession>A0A0V0I920</accession>
<feature type="non-terminal residue" evidence="1">
    <location>
        <position position="1"/>
    </location>
</feature>
<proteinExistence type="predicted"/>
<name>A0A0V0I920_SOLCH</name>
<reference evidence="1" key="1">
    <citation type="submission" date="2015-12" db="EMBL/GenBank/DDBJ databases">
        <title>Gene expression during late stages of embryo sac development: a critical building block for successful pollen-pistil interactions.</title>
        <authorList>
            <person name="Liu Y."/>
            <person name="Joly V."/>
            <person name="Sabar M."/>
            <person name="Matton D.P."/>
        </authorList>
    </citation>
    <scope>NUCLEOTIDE SEQUENCE</scope>
</reference>
<dbReference type="EMBL" id="GEDG01010143">
    <property type="protein sequence ID" value="JAP28422.1"/>
    <property type="molecule type" value="Transcribed_RNA"/>
</dbReference>
<dbReference type="AlphaFoldDB" id="A0A0V0I920"/>
<evidence type="ECO:0000313" key="1">
    <source>
        <dbReference type="EMBL" id="JAP28422.1"/>
    </source>
</evidence>
<organism evidence="1">
    <name type="scientific">Solanum chacoense</name>
    <name type="common">Chaco potato</name>
    <dbReference type="NCBI Taxonomy" id="4108"/>
    <lineage>
        <taxon>Eukaryota</taxon>
        <taxon>Viridiplantae</taxon>
        <taxon>Streptophyta</taxon>
        <taxon>Embryophyta</taxon>
        <taxon>Tracheophyta</taxon>
        <taxon>Spermatophyta</taxon>
        <taxon>Magnoliopsida</taxon>
        <taxon>eudicotyledons</taxon>
        <taxon>Gunneridae</taxon>
        <taxon>Pentapetalae</taxon>
        <taxon>asterids</taxon>
        <taxon>lamiids</taxon>
        <taxon>Solanales</taxon>
        <taxon>Solanaceae</taxon>
        <taxon>Solanoideae</taxon>
        <taxon>Solaneae</taxon>
        <taxon>Solanum</taxon>
    </lineage>
</organism>
<sequence>LTSERDKHTEEINRKRQVICKTPKYTTNRESLQDEAYFVFNRPQTFENEFFPSATKLSPL</sequence>